<protein>
    <recommendedName>
        <fullName evidence="4">Purple acid phosphatase</fullName>
        <ecNumber evidence="4">3.1.3.2</ecNumber>
    </recommendedName>
</protein>
<reference evidence="8 9" key="1">
    <citation type="journal article" date="2018" name="Mol. Biol. Evol.">
        <title>Broad Genomic Sampling Reveals a Smut Pathogenic Ancestry of the Fungal Clade Ustilaginomycotina.</title>
        <authorList>
            <person name="Kijpornyongpan T."/>
            <person name="Mondo S.J."/>
            <person name="Barry K."/>
            <person name="Sandor L."/>
            <person name="Lee J."/>
            <person name="Lipzen A."/>
            <person name="Pangilinan J."/>
            <person name="LaButti K."/>
            <person name="Hainaut M."/>
            <person name="Henrissat B."/>
            <person name="Grigoriev I.V."/>
            <person name="Spatafora J.W."/>
            <person name="Aime M.C."/>
        </authorList>
    </citation>
    <scope>NUCLEOTIDE SEQUENCE [LARGE SCALE GENOMIC DNA]</scope>
    <source>
        <strain evidence="8 9">MCA 3882</strain>
    </source>
</reference>
<evidence type="ECO:0000313" key="8">
    <source>
        <dbReference type="EMBL" id="PWN38613.1"/>
    </source>
</evidence>
<feature type="chain" id="PRO_5016191380" description="Purple acid phosphatase" evidence="4">
    <location>
        <begin position="22"/>
        <end position="498"/>
    </location>
</feature>
<dbReference type="Pfam" id="PF14008">
    <property type="entry name" value="Metallophos_C"/>
    <property type="match status" value="1"/>
</dbReference>
<organism evidence="8 9">
    <name type="scientific">Meira miltonrushii</name>
    <dbReference type="NCBI Taxonomy" id="1280837"/>
    <lineage>
        <taxon>Eukaryota</taxon>
        <taxon>Fungi</taxon>
        <taxon>Dikarya</taxon>
        <taxon>Basidiomycota</taxon>
        <taxon>Ustilaginomycotina</taxon>
        <taxon>Exobasidiomycetes</taxon>
        <taxon>Exobasidiales</taxon>
        <taxon>Brachybasidiaceae</taxon>
        <taxon>Meira</taxon>
    </lineage>
</organism>
<dbReference type="Gene3D" id="2.60.40.380">
    <property type="entry name" value="Purple acid phosphatase-like, N-terminal"/>
    <property type="match status" value="1"/>
</dbReference>
<dbReference type="Pfam" id="PF16656">
    <property type="entry name" value="Pur_ac_phosph_N"/>
    <property type="match status" value="1"/>
</dbReference>
<evidence type="ECO:0000256" key="3">
    <source>
        <dbReference type="ARBA" id="ARBA00023180"/>
    </source>
</evidence>
<dbReference type="Pfam" id="PF00149">
    <property type="entry name" value="Metallophos"/>
    <property type="match status" value="1"/>
</dbReference>
<dbReference type="InterPro" id="IPR025733">
    <property type="entry name" value="PAPs_C"/>
</dbReference>
<dbReference type="GO" id="GO:0003993">
    <property type="term" value="F:acid phosphatase activity"/>
    <property type="evidence" value="ECO:0007669"/>
    <property type="project" value="UniProtKB-EC"/>
</dbReference>
<dbReference type="GO" id="GO:0046872">
    <property type="term" value="F:metal ion binding"/>
    <property type="evidence" value="ECO:0007669"/>
    <property type="project" value="InterPro"/>
</dbReference>
<accession>A0A316VQB4</accession>
<dbReference type="Gene3D" id="3.60.21.10">
    <property type="match status" value="1"/>
</dbReference>
<dbReference type="RefSeq" id="XP_025358915.1">
    <property type="nucleotide sequence ID" value="XM_025500321.1"/>
</dbReference>
<dbReference type="GeneID" id="37022102"/>
<keyword evidence="1 4" id="KW-0732">Signal</keyword>
<dbReference type="AlphaFoldDB" id="A0A316VQB4"/>
<dbReference type="CDD" id="cd00839">
    <property type="entry name" value="MPP_PAPs"/>
    <property type="match status" value="1"/>
</dbReference>
<feature type="domain" description="Calcineurin-like phosphoesterase" evidence="5">
    <location>
        <begin position="179"/>
        <end position="400"/>
    </location>
</feature>
<dbReference type="InParanoid" id="A0A316VQB4"/>
<comment type="catalytic activity">
    <reaction evidence="4">
        <text>a phosphate monoester + H2O = an alcohol + phosphate</text>
        <dbReference type="Rhea" id="RHEA:15017"/>
        <dbReference type="ChEBI" id="CHEBI:15377"/>
        <dbReference type="ChEBI" id="CHEBI:30879"/>
        <dbReference type="ChEBI" id="CHEBI:43474"/>
        <dbReference type="ChEBI" id="CHEBI:67140"/>
        <dbReference type="EC" id="3.1.3.2"/>
    </reaction>
</comment>
<dbReference type="InterPro" id="IPR008963">
    <property type="entry name" value="Purple_acid_Pase-like_N"/>
</dbReference>
<keyword evidence="9" id="KW-1185">Reference proteome</keyword>
<dbReference type="PANTHER" id="PTHR22953">
    <property type="entry name" value="ACID PHOSPHATASE RELATED"/>
    <property type="match status" value="1"/>
</dbReference>
<dbReference type="InterPro" id="IPR015914">
    <property type="entry name" value="PAPs_N"/>
</dbReference>
<dbReference type="InterPro" id="IPR029052">
    <property type="entry name" value="Metallo-depent_PP-like"/>
</dbReference>
<dbReference type="EC" id="3.1.3.2" evidence="4"/>
<evidence type="ECO:0000256" key="1">
    <source>
        <dbReference type="ARBA" id="ARBA00022729"/>
    </source>
</evidence>
<evidence type="ECO:0000259" key="5">
    <source>
        <dbReference type="Pfam" id="PF00149"/>
    </source>
</evidence>
<keyword evidence="3" id="KW-0325">Glycoprotein</keyword>
<feature type="signal peptide" evidence="4">
    <location>
        <begin position="1"/>
        <end position="21"/>
    </location>
</feature>
<evidence type="ECO:0000256" key="2">
    <source>
        <dbReference type="ARBA" id="ARBA00022801"/>
    </source>
</evidence>
<evidence type="ECO:0000259" key="6">
    <source>
        <dbReference type="Pfam" id="PF14008"/>
    </source>
</evidence>
<dbReference type="InterPro" id="IPR039331">
    <property type="entry name" value="PAPs-like"/>
</dbReference>
<dbReference type="InterPro" id="IPR004843">
    <property type="entry name" value="Calcineurin-like_PHP"/>
</dbReference>
<dbReference type="STRING" id="1280837.A0A316VQB4"/>
<comment type="similarity">
    <text evidence="4">Belongs to the metallophosphoesterase superfamily. Purple acid phosphatase family.</text>
</comment>
<evidence type="ECO:0000313" key="9">
    <source>
        <dbReference type="Proteomes" id="UP000245771"/>
    </source>
</evidence>
<evidence type="ECO:0000259" key="7">
    <source>
        <dbReference type="Pfam" id="PF16656"/>
    </source>
</evidence>
<dbReference type="Proteomes" id="UP000245771">
    <property type="component" value="Unassembled WGS sequence"/>
</dbReference>
<dbReference type="EMBL" id="KZ819602">
    <property type="protein sequence ID" value="PWN38613.1"/>
    <property type="molecule type" value="Genomic_DNA"/>
</dbReference>
<dbReference type="OrthoDB" id="45007at2759"/>
<dbReference type="PANTHER" id="PTHR22953:SF153">
    <property type="entry name" value="PURPLE ACID PHOSPHATASE"/>
    <property type="match status" value="1"/>
</dbReference>
<name>A0A316VQB4_9BASI</name>
<feature type="domain" description="Purple acid phosphatase C-terminal" evidence="6">
    <location>
        <begin position="422"/>
        <end position="483"/>
    </location>
</feature>
<evidence type="ECO:0000256" key="4">
    <source>
        <dbReference type="RuleBase" id="RU361203"/>
    </source>
</evidence>
<gene>
    <name evidence="8" type="ORF">FA14DRAFT_171251</name>
</gene>
<sequence length="498" mass="54180">MLISSFVTLSLLASQASLALAKANLPPIPADKSTPIHQRLSLTAPQTISVAWNTYEKLAKPCVQYGESESSLTQTACSTSSVTYKTSRTWANSVRIDGLKPATKYYYKIVSTNSTADFFQTGREAGDMTPFTMVTLADLGVVGPDGYTLNGDASKRDTIPQVDPSLEHTTISQLAKSVADYEFIIHPGDLAYADDWQEKTHNQGDGQNAYEAIIEQFYDQLAPVSGRKPYMVSPGNHEADCIEGGYKLGVCPQGQYNFTDFMNRFGAISPAAYPSSSQNAAAIANAKKARSLAVPPFWFSFDYGQVHIAMIDTETDFTNSPDGPGTTLDAGNFGSVGQQMAFLEADLASVDRSVTPWVIVAGHRPWYTAGSGACKPCQAAFEKTLYKYGVDLAAFGHVHNLQRYAPVYNNTADAAGYNNPKAPMYVVIGGAGNIEGHSSITPRQSYNEFAYNDSFGYGTLTFHNRTHLEVKFINSVNGSVLDQSMLYKEHKDNFVNQS</sequence>
<keyword evidence="2 4" id="KW-0378">Hydrolase</keyword>
<feature type="domain" description="Purple acid phosphatase N-terminal" evidence="7">
    <location>
        <begin position="37"/>
        <end position="114"/>
    </location>
</feature>
<dbReference type="SUPFAM" id="SSF56300">
    <property type="entry name" value="Metallo-dependent phosphatases"/>
    <property type="match status" value="1"/>
</dbReference>
<dbReference type="SUPFAM" id="SSF49363">
    <property type="entry name" value="Purple acid phosphatase, N-terminal domain"/>
    <property type="match status" value="1"/>
</dbReference>
<dbReference type="InterPro" id="IPR041792">
    <property type="entry name" value="MPP_PAP"/>
</dbReference>
<proteinExistence type="inferred from homology"/>